<dbReference type="Proteomes" id="UP000553343">
    <property type="component" value="Unassembled WGS sequence"/>
</dbReference>
<accession>A0A850T9W8</accession>
<evidence type="ECO:0000313" key="2">
    <source>
        <dbReference type="Proteomes" id="UP000553343"/>
    </source>
</evidence>
<gene>
    <name evidence="1" type="ORF">HXW94_14110</name>
</gene>
<keyword evidence="2" id="KW-1185">Reference proteome</keyword>
<sequence>MNEKLTQLEVMIDALNSESLDDQKEALKNALREYENYENFKNTLSLLYEYGEKNLELIKNHTEEIKFATSVQQEIRKERSQFFSQTLKEVSVTLRDAQVDDKIASKWLIELVKCYTESLGQSASLVQDHTIDLVGAIRQEAETKIKMNASVESPDE</sequence>
<protein>
    <submittedName>
        <fullName evidence="1">Nickel transporter</fullName>
    </submittedName>
</protein>
<name>A0A850T9W8_9BACT</name>
<dbReference type="EMBL" id="JACADJ010000059">
    <property type="protein sequence ID" value="NWH06105.1"/>
    <property type="molecule type" value="Genomic_DNA"/>
</dbReference>
<comment type="caution">
    <text evidence="1">The sequence shown here is derived from an EMBL/GenBank/DDBJ whole genome shotgun (WGS) entry which is preliminary data.</text>
</comment>
<reference evidence="1 2" key="1">
    <citation type="submission" date="2020-06" db="EMBL/GenBank/DDBJ databases">
        <title>High-quality draft genome of sulfate reducer Desulfobacter latus type strain AcrS2 isolated from marine sediment.</title>
        <authorList>
            <person name="Hoppe M."/>
            <person name="Larsen C.K."/>
            <person name="Marshall I.P.G."/>
            <person name="Schramm A."/>
            <person name="Marietou A.G."/>
        </authorList>
    </citation>
    <scope>NUCLEOTIDE SEQUENCE [LARGE SCALE GENOMIC DNA]</scope>
    <source>
        <strain evidence="1 2">AcRS2</strain>
    </source>
</reference>
<dbReference type="AlphaFoldDB" id="A0A850T9W8"/>
<dbReference type="RefSeq" id="WP_178367558.1">
    <property type="nucleotide sequence ID" value="NZ_JACADJ010000059.1"/>
</dbReference>
<evidence type="ECO:0000313" key="1">
    <source>
        <dbReference type="EMBL" id="NWH06105.1"/>
    </source>
</evidence>
<organism evidence="1 2">
    <name type="scientific">Desulfobacter latus</name>
    <dbReference type="NCBI Taxonomy" id="2292"/>
    <lineage>
        <taxon>Bacteria</taxon>
        <taxon>Pseudomonadati</taxon>
        <taxon>Thermodesulfobacteriota</taxon>
        <taxon>Desulfobacteria</taxon>
        <taxon>Desulfobacterales</taxon>
        <taxon>Desulfobacteraceae</taxon>
        <taxon>Desulfobacter</taxon>
    </lineage>
</organism>
<proteinExistence type="predicted"/>